<feature type="repeat" description="TPR" evidence="1">
    <location>
        <begin position="167"/>
        <end position="200"/>
    </location>
</feature>
<organism evidence="4 5">
    <name type="scientific">Deinococcus aerius</name>
    <dbReference type="NCBI Taxonomy" id="200253"/>
    <lineage>
        <taxon>Bacteria</taxon>
        <taxon>Thermotogati</taxon>
        <taxon>Deinococcota</taxon>
        <taxon>Deinococci</taxon>
        <taxon>Deinococcales</taxon>
        <taxon>Deinococcaceae</taxon>
        <taxon>Deinococcus</taxon>
    </lineage>
</organism>
<dbReference type="InterPro" id="IPR011990">
    <property type="entry name" value="TPR-like_helical_dom_sf"/>
</dbReference>
<feature type="transmembrane region" description="Helical" evidence="3">
    <location>
        <begin position="292"/>
        <end position="310"/>
    </location>
</feature>
<keyword evidence="1" id="KW-0802">TPR repeat</keyword>
<dbReference type="EMBL" id="BFAG01000003">
    <property type="protein sequence ID" value="GBF04852.1"/>
    <property type="molecule type" value="Genomic_DNA"/>
</dbReference>
<keyword evidence="3" id="KW-0812">Transmembrane</keyword>
<comment type="caution">
    <text evidence="4">The sequence shown here is derived from an EMBL/GenBank/DDBJ whole genome shotgun (WGS) entry which is preliminary data.</text>
</comment>
<dbReference type="Pfam" id="PF13432">
    <property type="entry name" value="TPR_16"/>
    <property type="match status" value="1"/>
</dbReference>
<dbReference type="PROSITE" id="PS50005">
    <property type="entry name" value="TPR"/>
    <property type="match status" value="2"/>
</dbReference>
<evidence type="ECO:0000313" key="4">
    <source>
        <dbReference type="EMBL" id="GBF04852.1"/>
    </source>
</evidence>
<feature type="repeat" description="TPR" evidence="1">
    <location>
        <begin position="201"/>
        <end position="234"/>
    </location>
</feature>
<dbReference type="SMART" id="SM00028">
    <property type="entry name" value="TPR"/>
    <property type="match status" value="3"/>
</dbReference>
<proteinExistence type="predicted"/>
<sequence>MVELGWVTGVLLSGHGQGSAPGASVYSAHDGPRPPTEPLTAEPPRDWTAFARAGEWRRALAAARLAGAPPEVVAALDGAVGVQDGVRARRPGQARRSWAATQEALEAARARGLTGEAALLTSLLSPGTLTPALAALEGLGNGSGGETEPGALRERLTPAFAHPLTRAEALNAVGVLHALREEPGEARGAFEEALGTDPSHYRAITNIGNLELEAGQPGAAETRYREVLRLNPDYDGAHHNLGVALRRQGKVYESVGSIRRAQRLSVKRSQEDTREEMREQFRTNARLRTLRWVLLAAAVLILFLIVRGAGH</sequence>
<evidence type="ECO:0000256" key="1">
    <source>
        <dbReference type="PROSITE-ProRule" id="PRU00339"/>
    </source>
</evidence>
<dbReference type="Gene3D" id="1.25.40.10">
    <property type="entry name" value="Tetratricopeptide repeat domain"/>
    <property type="match status" value="1"/>
</dbReference>
<dbReference type="Proteomes" id="UP000236569">
    <property type="component" value="Unassembled WGS sequence"/>
</dbReference>
<dbReference type="InterPro" id="IPR019734">
    <property type="entry name" value="TPR_rpt"/>
</dbReference>
<evidence type="ECO:0000256" key="2">
    <source>
        <dbReference type="SAM" id="MobiDB-lite"/>
    </source>
</evidence>
<accession>A0A2I9CT02</accession>
<evidence type="ECO:0000313" key="5">
    <source>
        <dbReference type="Proteomes" id="UP000236569"/>
    </source>
</evidence>
<keyword evidence="3" id="KW-1133">Transmembrane helix</keyword>
<evidence type="ECO:0000256" key="3">
    <source>
        <dbReference type="SAM" id="Phobius"/>
    </source>
</evidence>
<keyword evidence="5" id="KW-1185">Reference proteome</keyword>
<dbReference type="SUPFAM" id="SSF48452">
    <property type="entry name" value="TPR-like"/>
    <property type="match status" value="1"/>
</dbReference>
<name>A0A2I9CT02_9DEIO</name>
<protein>
    <submittedName>
        <fullName evidence="4">Tetratricopeptide TPR_2</fullName>
    </submittedName>
</protein>
<keyword evidence="3" id="KW-0472">Membrane</keyword>
<reference evidence="5" key="1">
    <citation type="submission" date="2018-01" db="EMBL/GenBank/DDBJ databases">
        <title>Draft Genome Sequence of the Radioresistant Bacterium Deinococcus aerius TR0125, Isolated from the Higher Atmosphere above Japan.</title>
        <authorList>
            <person name="Satoh K."/>
            <person name="Arai H."/>
            <person name="Sanzen T."/>
            <person name="Kawaguchi Y."/>
            <person name="Hayashi H."/>
            <person name="Yokobori S."/>
            <person name="Yamagishi A."/>
            <person name="Oono Y."/>
            <person name="Narumi I."/>
        </authorList>
    </citation>
    <scope>NUCLEOTIDE SEQUENCE [LARGE SCALE GENOMIC DNA]</scope>
    <source>
        <strain evidence="5">TR0125</strain>
    </source>
</reference>
<dbReference type="AlphaFoldDB" id="A0A2I9CT02"/>
<gene>
    <name evidence="4" type="ORF">DAERI_030018</name>
</gene>
<feature type="region of interest" description="Disordered" evidence="2">
    <location>
        <begin position="16"/>
        <end position="43"/>
    </location>
</feature>